<accession>A0A840APV6</accession>
<evidence type="ECO:0000256" key="1">
    <source>
        <dbReference type="ARBA" id="ARBA00022617"/>
    </source>
</evidence>
<dbReference type="AlphaFoldDB" id="A0A840APV6"/>
<dbReference type="SUPFAM" id="SSF46626">
    <property type="entry name" value="Cytochrome c"/>
    <property type="match status" value="2"/>
</dbReference>
<dbReference type="InterPro" id="IPR036909">
    <property type="entry name" value="Cyt_c-like_dom_sf"/>
</dbReference>
<evidence type="ECO:0000256" key="5">
    <source>
        <dbReference type="SAM" id="SignalP"/>
    </source>
</evidence>
<evidence type="ECO:0000313" key="8">
    <source>
        <dbReference type="Proteomes" id="UP000553963"/>
    </source>
</evidence>
<dbReference type="PANTHER" id="PTHR35008:SF8">
    <property type="entry name" value="ALCOHOL DEHYDROGENASE CYTOCHROME C SUBUNIT"/>
    <property type="match status" value="1"/>
</dbReference>
<keyword evidence="2 4" id="KW-0479">Metal-binding</keyword>
<dbReference type="EMBL" id="JACIDS010000002">
    <property type="protein sequence ID" value="MBB3930525.1"/>
    <property type="molecule type" value="Genomic_DNA"/>
</dbReference>
<name>A0A840APV6_9HYPH</name>
<evidence type="ECO:0000259" key="6">
    <source>
        <dbReference type="PROSITE" id="PS51007"/>
    </source>
</evidence>
<dbReference type="RefSeq" id="WP_183398175.1">
    <property type="nucleotide sequence ID" value="NZ_JACIDS010000002.1"/>
</dbReference>
<evidence type="ECO:0000256" key="3">
    <source>
        <dbReference type="ARBA" id="ARBA00023004"/>
    </source>
</evidence>
<feature type="domain" description="Cytochrome c" evidence="6">
    <location>
        <begin position="28"/>
        <end position="139"/>
    </location>
</feature>
<evidence type="ECO:0000313" key="7">
    <source>
        <dbReference type="EMBL" id="MBB3930525.1"/>
    </source>
</evidence>
<comment type="caution">
    <text evidence="7">The sequence shown here is derived from an EMBL/GenBank/DDBJ whole genome shotgun (WGS) entry which is preliminary data.</text>
</comment>
<dbReference type="PROSITE" id="PS51007">
    <property type="entry name" value="CYTC"/>
    <property type="match status" value="2"/>
</dbReference>
<dbReference type="Proteomes" id="UP000553963">
    <property type="component" value="Unassembled WGS sequence"/>
</dbReference>
<keyword evidence="8" id="KW-1185">Reference proteome</keyword>
<keyword evidence="5" id="KW-0732">Signal</keyword>
<keyword evidence="1 4" id="KW-0349">Heme</keyword>
<keyword evidence="3 4" id="KW-0408">Iron</keyword>
<reference evidence="7 8" key="1">
    <citation type="submission" date="2020-08" db="EMBL/GenBank/DDBJ databases">
        <title>Genomic Encyclopedia of Type Strains, Phase IV (KMG-IV): sequencing the most valuable type-strain genomes for metagenomic binning, comparative biology and taxonomic classification.</title>
        <authorList>
            <person name="Goeker M."/>
        </authorList>
    </citation>
    <scope>NUCLEOTIDE SEQUENCE [LARGE SCALE GENOMIC DNA]</scope>
    <source>
        <strain evidence="7 8">DSM 25966</strain>
    </source>
</reference>
<dbReference type="InterPro" id="IPR051459">
    <property type="entry name" value="Cytochrome_c-type_DH"/>
</dbReference>
<dbReference type="InterPro" id="IPR009056">
    <property type="entry name" value="Cyt_c-like_dom"/>
</dbReference>
<feature type="domain" description="Cytochrome c" evidence="6">
    <location>
        <begin position="170"/>
        <end position="283"/>
    </location>
</feature>
<dbReference type="GO" id="GO:0020037">
    <property type="term" value="F:heme binding"/>
    <property type="evidence" value="ECO:0007669"/>
    <property type="project" value="InterPro"/>
</dbReference>
<organism evidence="7 8">
    <name type="scientific">Kaistia hirudinis</name>
    <dbReference type="NCBI Taxonomy" id="1293440"/>
    <lineage>
        <taxon>Bacteria</taxon>
        <taxon>Pseudomonadati</taxon>
        <taxon>Pseudomonadota</taxon>
        <taxon>Alphaproteobacteria</taxon>
        <taxon>Hyphomicrobiales</taxon>
        <taxon>Kaistiaceae</taxon>
        <taxon>Kaistia</taxon>
    </lineage>
</organism>
<dbReference type="GO" id="GO:0009055">
    <property type="term" value="F:electron transfer activity"/>
    <property type="evidence" value="ECO:0007669"/>
    <property type="project" value="InterPro"/>
</dbReference>
<protein>
    <submittedName>
        <fullName evidence="7">Mono/diheme cytochrome c family protein</fullName>
    </submittedName>
</protein>
<dbReference type="Pfam" id="PF00034">
    <property type="entry name" value="Cytochrom_C"/>
    <property type="match status" value="2"/>
</dbReference>
<dbReference type="GO" id="GO:0046872">
    <property type="term" value="F:metal ion binding"/>
    <property type="evidence" value="ECO:0007669"/>
    <property type="project" value="UniProtKB-KW"/>
</dbReference>
<sequence>MRSSVSAAAIAAVLSLAAIVPAGAASKAQVKRGEYLVNGPVACGNCHTPRGADMAPIKDKAFAGGFPFNDPGFMTYSANITPDKETGIGSWTDAEIIHAIREGADKDGRIIFPPMPVPTYNNMSDEDVKAIVAYLRTLKPVHNVVPDPKYAIPQQTMPPATVKKSPPQSDKVAYGGYIVNALAHCFECHTSPGANGVPDFKNGLGAGGFLIALGPGMSVATPNITSDPDTGLGKWSDTDIKKALTEGISPTGGHLSPPMPYSNFKNMTDSDVEAVIAYLRTVPPIKNKVERTDFQKKAFP</sequence>
<feature type="signal peptide" evidence="5">
    <location>
        <begin position="1"/>
        <end position="24"/>
    </location>
</feature>
<evidence type="ECO:0000256" key="4">
    <source>
        <dbReference type="PROSITE-ProRule" id="PRU00433"/>
    </source>
</evidence>
<proteinExistence type="predicted"/>
<evidence type="ECO:0000256" key="2">
    <source>
        <dbReference type="ARBA" id="ARBA00022723"/>
    </source>
</evidence>
<gene>
    <name evidence="7" type="ORF">GGR25_001564</name>
</gene>
<dbReference type="Gene3D" id="1.10.760.10">
    <property type="entry name" value="Cytochrome c-like domain"/>
    <property type="match status" value="2"/>
</dbReference>
<dbReference type="PANTHER" id="PTHR35008">
    <property type="entry name" value="BLL4482 PROTEIN-RELATED"/>
    <property type="match status" value="1"/>
</dbReference>
<feature type="chain" id="PRO_5032720048" evidence="5">
    <location>
        <begin position="25"/>
        <end position="300"/>
    </location>
</feature>